<evidence type="ECO:0000256" key="6">
    <source>
        <dbReference type="ARBA" id="ARBA00022984"/>
    </source>
</evidence>
<dbReference type="InterPro" id="IPR007235">
    <property type="entry name" value="Glyco_trans_28_C"/>
</dbReference>
<keyword evidence="14" id="KW-1185">Reference proteome</keyword>
<evidence type="ECO:0000256" key="10">
    <source>
        <dbReference type="HAMAP-Rule" id="MF_00033"/>
    </source>
</evidence>
<comment type="caution">
    <text evidence="10">Lacks conserved residue(s) required for the propagation of feature annotation.</text>
</comment>
<keyword evidence="8 10" id="KW-0131">Cell cycle</keyword>
<evidence type="ECO:0000259" key="11">
    <source>
        <dbReference type="Pfam" id="PF03033"/>
    </source>
</evidence>
<dbReference type="EMBL" id="JAFLNC010000002">
    <property type="protein sequence ID" value="MBO0333033.1"/>
    <property type="molecule type" value="Genomic_DNA"/>
</dbReference>
<evidence type="ECO:0000256" key="5">
    <source>
        <dbReference type="ARBA" id="ARBA00022960"/>
    </source>
</evidence>
<keyword evidence="7 10" id="KW-0472">Membrane</keyword>
<evidence type="ECO:0000313" key="13">
    <source>
        <dbReference type="EMBL" id="MBO0333033.1"/>
    </source>
</evidence>
<keyword evidence="1 10" id="KW-1003">Cell membrane</keyword>
<comment type="subcellular location">
    <subcellularLocation>
        <location evidence="10">Cell membrane</location>
        <topology evidence="10">Peripheral membrane protein</topology>
        <orientation evidence="10">Cytoplasmic side</orientation>
    </subcellularLocation>
</comment>
<feature type="binding site" evidence="10">
    <location>
        <position position="126"/>
    </location>
    <ligand>
        <name>UDP-N-acetyl-alpha-D-glucosamine</name>
        <dbReference type="ChEBI" id="CHEBI:57705"/>
    </ligand>
</feature>
<feature type="binding site" evidence="10">
    <location>
        <position position="169"/>
    </location>
    <ligand>
        <name>UDP-N-acetyl-alpha-D-glucosamine</name>
        <dbReference type="ChEBI" id="CHEBI:57705"/>
    </ligand>
</feature>
<comment type="catalytic activity">
    <reaction evidence="10">
        <text>di-trans,octa-cis-undecaprenyl diphospho-N-acetyl-alpha-D-muramoyl-L-alanyl-D-glutamyl-meso-2,6-diaminopimeloyl-D-alanyl-D-alanine + UDP-N-acetyl-alpha-D-glucosamine = di-trans,octa-cis-undecaprenyl diphospho-[N-acetyl-alpha-D-glucosaminyl-(1-&gt;4)]-N-acetyl-alpha-D-muramoyl-L-alanyl-D-glutamyl-meso-2,6-diaminopimeloyl-D-alanyl-D-alanine + UDP + H(+)</text>
        <dbReference type="Rhea" id="RHEA:31227"/>
        <dbReference type="ChEBI" id="CHEBI:15378"/>
        <dbReference type="ChEBI" id="CHEBI:57705"/>
        <dbReference type="ChEBI" id="CHEBI:58223"/>
        <dbReference type="ChEBI" id="CHEBI:61387"/>
        <dbReference type="ChEBI" id="CHEBI:61388"/>
        <dbReference type="EC" id="2.4.1.227"/>
    </reaction>
</comment>
<keyword evidence="3 10" id="KW-0328">Glycosyltransferase</keyword>
<gene>
    <name evidence="10 13" type="primary">murG</name>
    <name evidence="13" type="ORF">J0X12_05390</name>
</gene>
<evidence type="ECO:0000256" key="9">
    <source>
        <dbReference type="ARBA" id="ARBA00023316"/>
    </source>
</evidence>
<comment type="similarity">
    <text evidence="10">Belongs to the glycosyltransferase 28 family. MurG subfamily.</text>
</comment>
<proteinExistence type="inferred from homology"/>
<comment type="caution">
    <text evidence="13">The sequence shown here is derived from an EMBL/GenBank/DDBJ whole genome shotgun (WGS) entry which is preliminary data.</text>
</comment>
<accession>A0ABS3F3D8</accession>
<evidence type="ECO:0000256" key="7">
    <source>
        <dbReference type="ARBA" id="ARBA00023136"/>
    </source>
</evidence>
<evidence type="ECO:0000259" key="12">
    <source>
        <dbReference type="Pfam" id="PF04101"/>
    </source>
</evidence>
<name>A0ABS3F3D8_9PROT</name>
<dbReference type="InterPro" id="IPR006009">
    <property type="entry name" value="GlcNAc_MurG"/>
</dbReference>
<dbReference type="InterPro" id="IPR004276">
    <property type="entry name" value="GlycoTrans_28_N"/>
</dbReference>
<evidence type="ECO:0000256" key="3">
    <source>
        <dbReference type="ARBA" id="ARBA00022676"/>
    </source>
</evidence>
<evidence type="ECO:0000256" key="4">
    <source>
        <dbReference type="ARBA" id="ARBA00022679"/>
    </source>
</evidence>
<feature type="binding site" evidence="10">
    <location>
        <begin position="15"/>
        <end position="17"/>
    </location>
    <ligand>
        <name>UDP-N-acetyl-alpha-D-glucosamine</name>
        <dbReference type="ChEBI" id="CHEBI:57705"/>
    </ligand>
</feature>
<feature type="domain" description="Glycosyl transferase family 28 C-terminal" evidence="12">
    <location>
        <begin position="191"/>
        <end position="353"/>
    </location>
</feature>
<evidence type="ECO:0000313" key="14">
    <source>
        <dbReference type="Proteomes" id="UP000664761"/>
    </source>
</evidence>
<feature type="binding site" evidence="10">
    <location>
        <position position="298"/>
    </location>
    <ligand>
        <name>UDP-N-acetyl-alpha-D-glucosamine</name>
        <dbReference type="ChEBI" id="CHEBI:57705"/>
    </ligand>
</feature>
<organism evidence="13 14">
    <name type="scientific">Sneathiella sedimenti</name>
    <dbReference type="NCBI Taxonomy" id="2816034"/>
    <lineage>
        <taxon>Bacteria</taxon>
        <taxon>Pseudomonadati</taxon>
        <taxon>Pseudomonadota</taxon>
        <taxon>Alphaproteobacteria</taxon>
        <taxon>Sneathiellales</taxon>
        <taxon>Sneathiellaceae</taxon>
        <taxon>Sneathiella</taxon>
    </lineage>
</organism>
<sequence>MTRLNKQIVLASGGTGGHIFPARALAEELTSRGFEVTLITDMRGEKYDELFPGVTVLQVKSGSPSIGGLVGKVKAVGALILGFLQSRKMLRRIKPLAVVGFGGYPSMPPAAAAASLGIPLVLHEQNAVLGRVNKLLAGYAKIIATSFDHTESPDNETANKMIYTGNPVRRAILPLFGKGYISPAPGGPINLLVLGGSQGATILSEVVPLALIALPDDLKARLHVTQQCRAEDIEKVRALYLENGIEAKLGRFFDNVAELLETCHLAITRSGASTLSELTVAGRPSLLVPYKHAMDDHQRKNGENAVARGAARLVLQDEFTVEEVSRQLTYLFHHPDCLSVMANAATSLGEIHAAEKLADLVERFKPANSDNEKNGKAAA</sequence>
<dbReference type="GO" id="GO:0016757">
    <property type="term" value="F:glycosyltransferase activity"/>
    <property type="evidence" value="ECO:0007669"/>
    <property type="project" value="UniProtKB-KW"/>
</dbReference>
<evidence type="ECO:0000256" key="8">
    <source>
        <dbReference type="ARBA" id="ARBA00023306"/>
    </source>
</evidence>
<dbReference type="EC" id="2.4.1.227" evidence="10"/>
<comment type="function">
    <text evidence="10">Cell wall formation. Catalyzes the transfer of a GlcNAc subunit on undecaprenyl-pyrophosphoryl-MurNAc-pentapeptide (lipid intermediate I) to form undecaprenyl-pyrophosphoryl-MurNAc-(pentapeptide)GlcNAc (lipid intermediate II).</text>
</comment>
<feature type="binding site" evidence="10">
    <location>
        <position position="197"/>
    </location>
    <ligand>
        <name>UDP-N-acetyl-alpha-D-glucosamine</name>
        <dbReference type="ChEBI" id="CHEBI:57705"/>
    </ligand>
</feature>
<dbReference type="Gene3D" id="3.40.50.2000">
    <property type="entry name" value="Glycogen Phosphorylase B"/>
    <property type="match status" value="2"/>
</dbReference>
<dbReference type="CDD" id="cd03785">
    <property type="entry name" value="GT28_MurG"/>
    <property type="match status" value="1"/>
</dbReference>
<protein>
    <recommendedName>
        <fullName evidence="10">UDP-N-acetylglucosamine--N-acetylmuramyl-(pentapeptide) pyrophosphoryl-undecaprenol N-acetylglucosamine transferase</fullName>
        <ecNumber evidence="10">2.4.1.227</ecNumber>
    </recommendedName>
    <alternativeName>
        <fullName evidence="10">Undecaprenyl-PP-MurNAc-pentapeptide-UDPGlcNAc GlcNAc transferase</fullName>
    </alternativeName>
</protein>
<keyword evidence="5 10" id="KW-0133">Cell shape</keyword>
<dbReference type="PANTHER" id="PTHR21015:SF22">
    <property type="entry name" value="GLYCOSYLTRANSFERASE"/>
    <property type="match status" value="1"/>
</dbReference>
<dbReference type="RefSeq" id="WP_207043051.1">
    <property type="nucleotide sequence ID" value="NZ_JAFLNC010000002.1"/>
</dbReference>
<evidence type="ECO:0000256" key="1">
    <source>
        <dbReference type="ARBA" id="ARBA00022475"/>
    </source>
</evidence>
<keyword evidence="4 10" id="KW-0808">Transferase</keyword>
<dbReference type="HAMAP" id="MF_00033">
    <property type="entry name" value="MurG"/>
    <property type="match status" value="1"/>
</dbReference>
<dbReference type="Pfam" id="PF03033">
    <property type="entry name" value="Glyco_transf_28"/>
    <property type="match status" value="1"/>
</dbReference>
<reference evidence="13 14" key="1">
    <citation type="submission" date="2021-03" db="EMBL/GenBank/DDBJ databases">
        <title>Sneathiella sp. CAU 1612 isolated from Kang Won-do.</title>
        <authorList>
            <person name="Kim W."/>
        </authorList>
    </citation>
    <scope>NUCLEOTIDE SEQUENCE [LARGE SCALE GENOMIC DNA]</scope>
    <source>
        <strain evidence="13 14">CAU 1612</strain>
    </source>
</reference>
<dbReference type="Proteomes" id="UP000664761">
    <property type="component" value="Unassembled WGS sequence"/>
</dbReference>
<dbReference type="SUPFAM" id="SSF53756">
    <property type="entry name" value="UDP-Glycosyltransferase/glycogen phosphorylase"/>
    <property type="match status" value="1"/>
</dbReference>
<dbReference type="PANTHER" id="PTHR21015">
    <property type="entry name" value="UDP-N-ACETYLGLUCOSAMINE--N-ACETYLMURAMYL-(PENTAPEPTIDE) PYROPHOSPHORYL-UNDECAPRENOL N-ACETYLGLUCOSAMINE TRANSFERASE 1"/>
    <property type="match status" value="1"/>
</dbReference>
<dbReference type="Pfam" id="PF04101">
    <property type="entry name" value="Glyco_tran_28_C"/>
    <property type="match status" value="1"/>
</dbReference>
<comment type="pathway">
    <text evidence="10">Cell wall biogenesis; peptidoglycan biosynthesis.</text>
</comment>
<dbReference type="NCBIfam" id="TIGR01133">
    <property type="entry name" value="murG"/>
    <property type="match status" value="1"/>
</dbReference>
<evidence type="ECO:0000256" key="2">
    <source>
        <dbReference type="ARBA" id="ARBA00022618"/>
    </source>
</evidence>
<keyword evidence="6 10" id="KW-0573">Peptidoglycan synthesis</keyword>
<keyword evidence="2 10" id="KW-0132">Cell division</keyword>
<feature type="domain" description="Glycosyltransferase family 28 N-terminal" evidence="11">
    <location>
        <begin position="8"/>
        <end position="144"/>
    </location>
</feature>
<keyword evidence="9 10" id="KW-0961">Cell wall biogenesis/degradation</keyword>